<dbReference type="GO" id="GO:0006805">
    <property type="term" value="P:xenobiotic metabolic process"/>
    <property type="evidence" value="ECO:0007669"/>
    <property type="project" value="TreeGrafter"/>
</dbReference>
<name>A0A8T2KI73_9PIPI</name>
<keyword evidence="8" id="KW-0472">Membrane</keyword>
<evidence type="ECO:0000256" key="4">
    <source>
        <dbReference type="ARBA" id="ARBA00022723"/>
    </source>
</evidence>
<dbReference type="AlphaFoldDB" id="A0A8T2KI73"/>
<dbReference type="InterPro" id="IPR036396">
    <property type="entry name" value="Cyt_P450_sf"/>
</dbReference>
<dbReference type="GO" id="GO:0020037">
    <property type="term" value="F:heme binding"/>
    <property type="evidence" value="ECO:0007669"/>
    <property type="project" value="InterPro"/>
</dbReference>
<dbReference type="PRINTS" id="PR00463">
    <property type="entry name" value="EP450I"/>
</dbReference>
<dbReference type="SUPFAM" id="SSF48264">
    <property type="entry name" value="Cytochrome P450"/>
    <property type="match status" value="1"/>
</dbReference>
<comment type="similarity">
    <text evidence="3">Belongs to the cytochrome P450 family.</text>
</comment>
<dbReference type="GO" id="GO:0016712">
    <property type="term" value="F:oxidoreductase activity, acting on paired donors, with incorporation or reduction of molecular oxygen, reduced flavin or flavoprotein as one donor, and incorporation of one atom of oxygen"/>
    <property type="evidence" value="ECO:0007669"/>
    <property type="project" value="TreeGrafter"/>
</dbReference>
<dbReference type="InterPro" id="IPR002401">
    <property type="entry name" value="Cyt_P450_E_grp-I"/>
</dbReference>
<evidence type="ECO:0000256" key="1">
    <source>
        <dbReference type="ARBA" id="ARBA00001971"/>
    </source>
</evidence>
<evidence type="ECO:0000256" key="6">
    <source>
        <dbReference type="ARBA" id="ARBA00023004"/>
    </source>
</evidence>
<dbReference type="GO" id="GO:0005506">
    <property type="term" value="F:iron ion binding"/>
    <property type="evidence" value="ECO:0007669"/>
    <property type="project" value="InterPro"/>
</dbReference>
<dbReference type="Pfam" id="PF00067">
    <property type="entry name" value="p450"/>
    <property type="match status" value="1"/>
</dbReference>
<reference evidence="10" key="1">
    <citation type="thesis" date="2020" institute="ProQuest LLC" country="789 East Eisenhower Parkway, Ann Arbor, MI, USA">
        <title>Comparative Genomics and Chromosome Evolution.</title>
        <authorList>
            <person name="Mudd A.B."/>
        </authorList>
    </citation>
    <scope>NUCLEOTIDE SEQUENCE</scope>
    <source>
        <strain evidence="10">Female2</strain>
        <tissue evidence="10">Blood</tissue>
    </source>
</reference>
<evidence type="ECO:0000256" key="5">
    <source>
        <dbReference type="ARBA" id="ARBA00023002"/>
    </source>
</evidence>
<comment type="subcellular location">
    <subcellularLocation>
        <location evidence="2">Membrane</location>
    </subcellularLocation>
</comment>
<sequence>ITKTYGNIYTLWLGHTPLVVLNGCQTVREGLISTSEALSGRPLAAQYRFDKRKRGIAYSIGHTWKQQRRFGLMALRNMGLGKKGLESRIQEEAQFLKNTLVAMNGKPTNLSDPITYCVANIICAMVFGYRFSTDDPLFQKMVKGNHILIDFFGSAWGRLYDAFPALMRYLPGPHQKSFEIAGFHDNFVVKEIRLHEQNGSQDDPQDIIGYYLAQIAKTKHEPDSTYDLANMIQLVKDLFGAGTETTATTLQWALLYMVAYPDIQKKVQEELDTVLQGSQLIYYEDRKRLPYTNAVIHEIYRYGNTSALGVPRCATKHFTLNGYTIKKDTMVVYNLDSVLRDPLYWETPDEFNPNHFLKEGSLSTNQAFLPFAAGHRVCLGEQMAQTELFILFSTLLQVFSFQLPKGITEVNTTRIFSFAHKPNPFEICAILR</sequence>
<dbReference type="InterPro" id="IPR050182">
    <property type="entry name" value="Cytochrome_P450_fam2"/>
</dbReference>
<accession>A0A8T2KI73</accession>
<evidence type="ECO:0000256" key="2">
    <source>
        <dbReference type="ARBA" id="ARBA00004370"/>
    </source>
</evidence>
<dbReference type="EMBL" id="JAACNH010000001">
    <property type="protein sequence ID" value="KAG8455220.1"/>
    <property type="molecule type" value="Genomic_DNA"/>
</dbReference>
<evidence type="ECO:0000256" key="3">
    <source>
        <dbReference type="ARBA" id="ARBA00010617"/>
    </source>
</evidence>
<keyword evidence="9" id="KW-0349">Heme</keyword>
<dbReference type="GO" id="GO:0006082">
    <property type="term" value="P:organic acid metabolic process"/>
    <property type="evidence" value="ECO:0007669"/>
    <property type="project" value="TreeGrafter"/>
</dbReference>
<gene>
    <name evidence="10" type="ORF">GDO86_001420</name>
</gene>
<dbReference type="FunFam" id="1.10.630.10:FF:000004">
    <property type="entry name" value="cytochrome P450 2D15 isoform X1"/>
    <property type="match status" value="1"/>
</dbReference>
<evidence type="ECO:0000256" key="9">
    <source>
        <dbReference type="PIRSR" id="PIRSR602401-1"/>
    </source>
</evidence>
<dbReference type="InterPro" id="IPR001128">
    <property type="entry name" value="Cyt_P450"/>
</dbReference>
<dbReference type="Gene3D" id="1.10.630.10">
    <property type="entry name" value="Cytochrome P450"/>
    <property type="match status" value="1"/>
</dbReference>
<evidence type="ECO:0000313" key="10">
    <source>
        <dbReference type="EMBL" id="KAG8455220.1"/>
    </source>
</evidence>
<keyword evidence="5" id="KW-0560">Oxidoreductase</keyword>
<keyword evidence="6 9" id="KW-0408">Iron</keyword>
<keyword evidence="4 9" id="KW-0479">Metal-binding</keyword>
<feature type="binding site" description="axial binding residue" evidence="9">
    <location>
        <position position="378"/>
    </location>
    <ligand>
        <name>heme</name>
        <dbReference type="ChEBI" id="CHEBI:30413"/>
    </ligand>
    <ligandPart>
        <name>Fe</name>
        <dbReference type="ChEBI" id="CHEBI:18248"/>
    </ligandPart>
</feature>
<keyword evidence="11" id="KW-1185">Reference proteome</keyword>
<organism evidence="10 11">
    <name type="scientific">Hymenochirus boettgeri</name>
    <name type="common">Congo dwarf clawed frog</name>
    <dbReference type="NCBI Taxonomy" id="247094"/>
    <lineage>
        <taxon>Eukaryota</taxon>
        <taxon>Metazoa</taxon>
        <taxon>Chordata</taxon>
        <taxon>Craniata</taxon>
        <taxon>Vertebrata</taxon>
        <taxon>Euteleostomi</taxon>
        <taxon>Amphibia</taxon>
        <taxon>Batrachia</taxon>
        <taxon>Anura</taxon>
        <taxon>Pipoidea</taxon>
        <taxon>Pipidae</taxon>
        <taxon>Pipinae</taxon>
        <taxon>Hymenochirus</taxon>
    </lineage>
</organism>
<protein>
    <submittedName>
        <fullName evidence="10">Uncharacterized protein</fullName>
    </submittedName>
</protein>
<dbReference type="GO" id="GO:0005737">
    <property type="term" value="C:cytoplasm"/>
    <property type="evidence" value="ECO:0007669"/>
    <property type="project" value="TreeGrafter"/>
</dbReference>
<evidence type="ECO:0000313" key="11">
    <source>
        <dbReference type="Proteomes" id="UP000812440"/>
    </source>
</evidence>
<evidence type="ECO:0000256" key="7">
    <source>
        <dbReference type="ARBA" id="ARBA00023033"/>
    </source>
</evidence>
<dbReference type="PANTHER" id="PTHR24300:SF368">
    <property type="entry name" value="CYTOCHROME P450, FAMILY 2, SUBFAMILY AB, POLYPEPTIDE 1"/>
    <property type="match status" value="1"/>
</dbReference>
<dbReference type="PRINTS" id="PR00385">
    <property type="entry name" value="P450"/>
</dbReference>
<dbReference type="OrthoDB" id="1055148at2759"/>
<dbReference type="PANTHER" id="PTHR24300">
    <property type="entry name" value="CYTOCHROME P450 508A4-RELATED"/>
    <property type="match status" value="1"/>
</dbReference>
<evidence type="ECO:0000256" key="8">
    <source>
        <dbReference type="ARBA" id="ARBA00023136"/>
    </source>
</evidence>
<proteinExistence type="inferred from homology"/>
<dbReference type="GO" id="GO:0016020">
    <property type="term" value="C:membrane"/>
    <property type="evidence" value="ECO:0007669"/>
    <property type="project" value="UniProtKB-SubCell"/>
</dbReference>
<feature type="non-terminal residue" evidence="10">
    <location>
        <position position="432"/>
    </location>
</feature>
<comment type="caution">
    <text evidence="10">The sequence shown here is derived from an EMBL/GenBank/DDBJ whole genome shotgun (WGS) entry which is preliminary data.</text>
</comment>
<comment type="cofactor">
    <cofactor evidence="1 9">
        <name>heme</name>
        <dbReference type="ChEBI" id="CHEBI:30413"/>
    </cofactor>
</comment>
<keyword evidence="7" id="KW-0503">Monooxygenase</keyword>
<dbReference type="Proteomes" id="UP000812440">
    <property type="component" value="Chromosome 1"/>
</dbReference>